<feature type="region of interest" description="Disordered" evidence="1">
    <location>
        <begin position="302"/>
        <end position="352"/>
    </location>
</feature>
<feature type="compositionally biased region" description="Basic residues" evidence="1">
    <location>
        <begin position="321"/>
        <end position="339"/>
    </location>
</feature>
<reference evidence="2 3" key="1">
    <citation type="submission" date="2024-05" db="EMBL/GenBank/DDBJ databases">
        <authorList>
            <person name="Wallberg A."/>
        </authorList>
    </citation>
    <scope>NUCLEOTIDE SEQUENCE [LARGE SCALE GENOMIC DNA]</scope>
</reference>
<evidence type="ECO:0000313" key="3">
    <source>
        <dbReference type="Proteomes" id="UP001497623"/>
    </source>
</evidence>
<dbReference type="EMBL" id="CAXKWB010000722">
    <property type="protein sequence ID" value="CAL4062090.1"/>
    <property type="molecule type" value="Genomic_DNA"/>
</dbReference>
<evidence type="ECO:0000313" key="2">
    <source>
        <dbReference type="EMBL" id="CAL4062090.1"/>
    </source>
</evidence>
<keyword evidence="3" id="KW-1185">Reference proteome</keyword>
<accession>A0AAV2PR66</accession>
<feature type="compositionally biased region" description="Basic and acidic residues" evidence="1">
    <location>
        <begin position="467"/>
        <end position="477"/>
    </location>
</feature>
<feature type="region of interest" description="Disordered" evidence="1">
    <location>
        <begin position="106"/>
        <end position="198"/>
    </location>
</feature>
<proteinExistence type="predicted"/>
<sequence>MFKFRKSKSPKVCLPLAERCRRCSVCGDRGECVVQLQYAWKPLAHQISDIMVSTTNQSLWTDPQQGSVGMKKLTTSGISANHFADDRINEQEEVIDQSEVISLQKGSVRRKKLPSTRRRPTHTPDNSIMEELGATSQLAEPSPQPRSFRKKKLSSSRRRARQWANDSITDENEKKDGSNVKEKDSSEYSHDNRENDNTIAIESVQQDYELENQDDKECGIYINDIENRHENYSILTSQVMDSSNDSDKEKNHMQKKVYMNNDLINNMFAAKYNANKPNKPKSGQTLLKLMEKFSHLHSLQGIMQKKNKNNEVGNFVNNSNKKNKRPSVKVNKRHTKRSSTKSNSSVRSNSKISNQAEIIQTVEPLLSSNTSITYLNSTPPDSQSDTDNEDTLSNMENLRNAQIKMMMQILSQLYEKNLTRQDTELNHLRTHVQTHEKLMMQLVHLNMDLKADIDKLKYSHSLENESRTVNERLKTNEQPDNDMNLGNEFKTENENLNKTETLDNDLSSNRNSIEKDDIH</sequence>
<name>A0AAV2PR66_MEGNR</name>
<organism evidence="2 3">
    <name type="scientific">Meganyctiphanes norvegica</name>
    <name type="common">Northern krill</name>
    <name type="synonym">Thysanopoda norvegica</name>
    <dbReference type="NCBI Taxonomy" id="48144"/>
    <lineage>
        <taxon>Eukaryota</taxon>
        <taxon>Metazoa</taxon>
        <taxon>Ecdysozoa</taxon>
        <taxon>Arthropoda</taxon>
        <taxon>Crustacea</taxon>
        <taxon>Multicrustacea</taxon>
        <taxon>Malacostraca</taxon>
        <taxon>Eumalacostraca</taxon>
        <taxon>Eucarida</taxon>
        <taxon>Euphausiacea</taxon>
        <taxon>Euphausiidae</taxon>
        <taxon>Meganyctiphanes</taxon>
    </lineage>
</organism>
<protein>
    <submittedName>
        <fullName evidence="2">Uncharacterized protein</fullName>
    </submittedName>
</protein>
<dbReference type="AlphaFoldDB" id="A0AAV2PR66"/>
<feature type="compositionally biased region" description="Polar residues" evidence="1">
    <location>
        <begin position="502"/>
        <end position="511"/>
    </location>
</feature>
<feature type="non-terminal residue" evidence="2">
    <location>
        <position position="519"/>
    </location>
</feature>
<evidence type="ECO:0000256" key="1">
    <source>
        <dbReference type="SAM" id="MobiDB-lite"/>
    </source>
</evidence>
<feature type="compositionally biased region" description="Low complexity" evidence="1">
    <location>
        <begin position="310"/>
        <end position="320"/>
    </location>
</feature>
<feature type="compositionally biased region" description="Basic residues" evidence="1">
    <location>
        <begin position="147"/>
        <end position="161"/>
    </location>
</feature>
<feature type="region of interest" description="Disordered" evidence="1">
    <location>
        <begin position="467"/>
        <end position="519"/>
    </location>
</feature>
<comment type="caution">
    <text evidence="2">The sequence shown here is derived from an EMBL/GenBank/DDBJ whole genome shotgun (WGS) entry which is preliminary data.</text>
</comment>
<feature type="compositionally biased region" description="Basic and acidic residues" evidence="1">
    <location>
        <begin position="489"/>
        <end position="501"/>
    </location>
</feature>
<feature type="compositionally biased region" description="Basic and acidic residues" evidence="1">
    <location>
        <begin position="171"/>
        <end position="196"/>
    </location>
</feature>
<feature type="compositionally biased region" description="Low complexity" evidence="1">
    <location>
        <begin position="340"/>
        <end position="352"/>
    </location>
</feature>
<gene>
    <name evidence="2" type="ORF">MNOR_LOCUS2389</name>
</gene>
<dbReference type="Proteomes" id="UP001497623">
    <property type="component" value="Unassembled WGS sequence"/>
</dbReference>
<feature type="compositionally biased region" description="Basic residues" evidence="1">
    <location>
        <begin position="107"/>
        <end position="121"/>
    </location>
</feature>